<dbReference type="SUPFAM" id="SSF54593">
    <property type="entry name" value="Glyoxalase/Bleomycin resistance protein/Dihydroxybiphenyl dioxygenase"/>
    <property type="match status" value="2"/>
</dbReference>
<evidence type="ECO:0000259" key="3">
    <source>
        <dbReference type="PROSITE" id="PS51819"/>
    </source>
</evidence>
<dbReference type="InterPro" id="IPR051785">
    <property type="entry name" value="MMCE/EMCE_epimerase"/>
</dbReference>
<dbReference type="GO" id="GO:0046872">
    <property type="term" value="F:metal ion binding"/>
    <property type="evidence" value="ECO:0007669"/>
    <property type="project" value="UniProtKB-KW"/>
</dbReference>
<comment type="caution">
    <text evidence="4">The sequence shown here is derived from an EMBL/GenBank/DDBJ whole genome shotgun (WGS) entry which is preliminary data.</text>
</comment>
<dbReference type="PROSITE" id="PS51819">
    <property type="entry name" value="VOC"/>
    <property type="match status" value="2"/>
</dbReference>
<dbReference type="GO" id="GO:0004493">
    <property type="term" value="F:methylmalonyl-CoA epimerase activity"/>
    <property type="evidence" value="ECO:0007669"/>
    <property type="project" value="TreeGrafter"/>
</dbReference>
<reference evidence="4 5" key="1">
    <citation type="submission" date="2019-02" db="EMBL/GenBank/DDBJ databases">
        <title>Hyunsoonleella sp., isolated from marine sediment.</title>
        <authorList>
            <person name="Liu B.-T."/>
        </authorList>
    </citation>
    <scope>NUCLEOTIDE SEQUENCE [LARGE SCALE GENOMIC DNA]</scope>
    <source>
        <strain evidence="4 5">T58</strain>
    </source>
</reference>
<dbReference type="RefSeq" id="WP_130963589.1">
    <property type="nucleotide sequence ID" value="NZ_SIRT01000003.1"/>
</dbReference>
<dbReference type="CDD" id="cd06587">
    <property type="entry name" value="VOC"/>
    <property type="match status" value="1"/>
</dbReference>
<dbReference type="PANTHER" id="PTHR43048">
    <property type="entry name" value="METHYLMALONYL-COA EPIMERASE"/>
    <property type="match status" value="1"/>
</dbReference>
<dbReference type="Proteomes" id="UP000291142">
    <property type="component" value="Unassembled WGS sequence"/>
</dbReference>
<evidence type="ECO:0000313" key="5">
    <source>
        <dbReference type="Proteomes" id="UP000291142"/>
    </source>
</evidence>
<dbReference type="GO" id="GO:0046491">
    <property type="term" value="P:L-methylmalonyl-CoA metabolic process"/>
    <property type="evidence" value="ECO:0007669"/>
    <property type="project" value="TreeGrafter"/>
</dbReference>
<feature type="domain" description="VOC" evidence="3">
    <location>
        <begin position="28"/>
        <end position="141"/>
    </location>
</feature>
<feature type="domain" description="VOC" evidence="3">
    <location>
        <begin position="163"/>
        <end position="289"/>
    </location>
</feature>
<dbReference type="EMBL" id="SIRT01000003">
    <property type="protein sequence ID" value="TBN04830.1"/>
    <property type="molecule type" value="Genomic_DNA"/>
</dbReference>
<proteinExistence type="predicted"/>
<keyword evidence="5" id="KW-1185">Reference proteome</keyword>
<sequence length="295" mass="33359">MKKAVILILALSCLSMGMKAKKALPILGIAHVAFQVSSLEQSRAFYTAFYGFEFAFAAYEDKEAWYLKINDDQFVKLVSMPDGTNDNRLVEVAFQVSDIETTIDMLKERGLNPTPVEKKPDGTLATVIVDPNGHNLIFVEYTASSKQTLARGKHLGSRRVSDRLLHVGLTIRDEQAANALYKDALGFQEIWRGSREDGGPDAWVNMQMPGDRGDYVEYILVNDMKLSRRQMGTMHHMCLLTDNIRKAHGDMLFNALPDLERYEPLIARNNRWVCNVHDLDGTRCELMESKEAVKK</sequence>
<dbReference type="InterPro" id="IPR029068">
    <property type="entry name" value="Glyas_Bleomycin-R_OHBP_Dase"/>
</dbReference>
<dbReference type="InterPro" id="IPR037523">
    <property type="entry name" value="VOC_core"/>
</dbReference>
<evidence type="ECO:0000256" key="2">
    <source>
        <dbReference type="SAM" id="SignalP"/>
    </source>
</evidence>
<keyword evidence="2" id="KW-0732">Signal</keyword>
<keyword evidence="1" id="KW-0479">Metal-binding</keyword>
<protein>
    <recommendedName>
        <fullName evidence="3">VOC domain-containing protein</fullName>
    </recommendedName>
</protein>
<dbReference type="AlphaFoldDB" id="A0A4Q9FG71"/>
<feature type="chain" id="PRO_5020496521" description="VOC domain-containing protein" evidence="2">
    <location>
        <begin position="21"/>
        <end position="295"/>
    </location>
</feature>
<evidence type="ECO:0000313" key="4">
    <source>
        <dbReference type="EMBL" id="TBN04830.1"/>
    </source>
</evidence>
<gene>
    <name evidence="4" type="ORF">EYD45_06095</name>
</gene>
<evidence type="ECO:0000256" key="1">
    <source>
        <dbReference type="ARBA" id="ARBA00022723"/>
    </source>
</evidence>
<accession>A0A4Q9FG71</accession>
<name>A0A4Q9FG71_9FLAO</name>
<dbReference type="Gene3D" id="3.10.180.10">
    <property type="entry name" value="2,3-Dihydroxybiphenyl 1,2-Dioxygenase, domain 1"/>
    <property type="match status" value="2"/>
</dbReference>
<feature type="signal peptide" evidence="2">
    <location>
        <begin position="1"/>
        <end position="20"/>
    </location>
</feature>
<dbReference type="PANTHER" id="PTHR43048:SF3">
    <property type="entry name" value="METHYLMALONYL-COA EPIMERASE, MITOCHONDRIAL"/>
    <property type="match status" value="1"/>
</dbReference>
<dbReference type="Pfam" id="PF00903">
    <property type="entry name" value="Glyoxalase"/>
    <property type="match status" value="2"/>
</dbReference>
<dbReference type="InterPro" id="IPR004360">
    <property type="entry name" value="Glyas_Fos-R_dOase_dom"/>
</dbReference>
<dbReference type="OrthoDB" id="375220at2"/>
<organism evidence="4 5">
    <name type="scientific">Hyunsoonleella flava</name>
    <dbReference type="NCBI Taxonomy" id="2527939"/>
    <lineage>
        <taxon>Bacteria</taxon>
        <taxon>Pseudomonadati</taxon>
        <taxon>Bacteroidota</taxon>
        <taxon>Flavobacteriia</taxon>
        <taxon>Flavobacteriales</taxon>
        <taxon>Flavobacteriaceae</taxon>
    </lineage>
</organism>